<evidence type="ECO:0000259" key="1">
    <source>
        <dbReference type="Pfam" id="PF12022"/>
    </source>
</evidence>
<dbReference type="EMBL" id="CACTIH010000005">
    <property type="protein sequence ID" value="CAA2933667.1"/>
    <property type="molecule type" value="Genomic_DNA"/>
</dbReference>
<dbReference type="GO" id="GO:0007030">
    <property type="term" value="P:Golgi organization"/>
    <property type="evidence" value="ECO:0007669"/>
    <property type="project" value="InterPro"/>
</dbReference>
<feature type="domain" description="COG complex component COG2 C-terminal" evidence="1">
    <location>
        <begin position="33"/>
        <end position="104"/>
    </location>
</feature>
<dbReference type="Proteomes" id="UP000594638">
    <property type="component" value="Unassembled WGS sequence"/>
</dbReference>
<protein>
    <submittedName>
        <fullName evidence="2">Conserved oligomeric Golgi complex subunit 2</fullName>
    </submittedName>
</protein>
<dbReference type="GO" id="GO:0016020">
    <property type="term" value="C:membrane"/>
    <property type="evidence" value="ECO:0007669"/>
    <property type="project" value="InterPro"/>
</dbReference>
<organism evidence="2 3">
    <name type="scientific">Olea europaea subsp. europaea</name>
    <dbReference type="NCBI Taxonomy" id="158383"/>
    <lineage>
        <taxon>Eukaryota</taxon>
        <taxon>Viridiplantae</taxon>
        <taxon>Streptophyta</taxon>
        <taxon>Embryophyta</taxon>
        <taxon>Tracheophyta</taxon>
        <taxon>Spermatophyta</taxon>
        <taxon>Magnoliopsida</taxon>
        <taxon>eudicotyledons</taxon>
        <taxon>Gunneridae</taxon>
        <taxon>Pentapetalae</taxon>
        <taxon>asterids</taxon>
        <taxon>lamiids</taxon>
        <taxon>Lamiales</taxon>
        <taxon>Oleaceae</taxon>
        <taxon>Oleeae</taxon>
        <taxon>Olea</taxon>
    </lineage>
</organism>
<keyword evidence="3" id="KW-1185">Reference proteome</keyword>
<dbReference type="PANTHER" id="PTHR12961:SF0">
    <property type="entry name" value="CONSERVED OLIGOMERIC GOLGI COMPLEX SUBUNIT 2"/>
    <property type="match status" value="1"/>
</dbReference>
<dbReference type="GO" id="GO:0017119">
    <property type="term" value="C:Golgi transport complex"/>
    <property type="evidence" value="ECO:0007669"/>
    <property type="project" value="TreeGrafter"/>
</dbReference>
<gene>
    <name evidence="2" type="ORF">OLEA9_A029918</name>
</gene>
<sequence length="105" mass="12103">MSVLHFVFFPQGVRFVVEYRFDLLEESDPLRLDLQQLNGITATYRVDQRPLPVRHSPYVSQAFLDGEQVATYLTGDFRNELLQGATSEITLRYYELAADRVSVVC</sequence>
<dbReference type="GO" id="GO:0006891">
    <property type="term" value="P:intra-Golgi vesicle-mediated transport"/>
    <property type="evidence" value="ECO:0007669"/>
    <property type="project" value="TreeGrafter"/>
</dbReference>
<dbReference type="Pfam" id="PF12022">
    <property type="entry name" value="COG2_C"/>
    <property type="match status" value="1"/>
</dbReference>
<dbReference type="PANTHER" id="PTHR12961">
    <property type="entry name" value="CONSERVED OLIGOMERIC GOLGI COMPLEX COMPONENT 2"/>
    <property type="match status" value="1"/>
</dbReference>
<dbReference type="Gramene" id="OE9A029918T1">
    <property type="protein sequence ID" value="OE9A029918C1"/>
    <property type="gene ID" value="OE9A029918"/>
</dbReference>
<dbReference type="OrthoDB" id="332281at2759"/>
<accession>A0A8S0P7N0</accession>
<reference evidence="2 3" key="1">
    <citation type="submission" date="2019-12" db="EMBL/GenBank/DDBJ databases">
        <authorList>
            <person name="Alioto T."/>
            <person name="Alioto T."/>
            <person name="Gomez Garrido J."/>
        </authorList>
    </citation>
    <scope>NUCLEOTIDE SEQUENCE [LARGE SCALE GENOMIC DNA]</scope>
</reference>
<comment type="caution">
    <text evidence="2">The sequence shown here is derived from an EMBL/GenBank/DDBJ whole genome shotgun (WGS) entry which is preliminary data.</text>
</comment>
<dbReference type="GO" id="GO:0015031">
    <property type="term" value="P:protein transport"/>
    <property type="evidence" value="ECO:0007669"/>
    <property type="project" value="InterPro"/>
</dbReference>
<name>A0A8S0P7N0_OLEEU</name>
<evidence type="ECO:0000313" key="2">
    <source>
        <dbReference type="EMBL" id="CAA2933667.1"/>
    </source>
</evidence>
<dbReference type="AlphaFoldDB" id="A0A8S0P7N0"/>
<proteinExistence type="predicted"/>
<evidence type="ECO:0000313" key="3">
    <source>
        <dbReference type="Proteomes" id="UP000594638"/>
    </source>
</evidence>
<dbReference type="InterPro" id="IPR024603">
    <property type="entry name" value="COG_complex_COG2_C"/>
</dbReference>
<dbReference type="InterPro" id="IPR009316">
    <property type="entry name" value="COG2"/>
</dbReference>